<dbReference type="RefSeq" id="WP_188533131.1">
    <property type="nucleotide sequence ID" value="NZ_BMGR01000017.1"/>
</dbReference>
<keyword evidence="2" id="KW-1185">Reference proteome</keyword>
<name>A0A917LGT2_9BACL</name>
<dbReference type="Proteomes" id="UP000644756">
    <property type="component" value="Unassembled WGS sequence"/>
</dbReference>
<accession>A0A917LGT2</accession>
<proteinExistence type="predicted"/>
<evidence type="ECO:0000313" key="2">
    <source>
        <dbReference type="Proteomes" id="UP000644756"/>
    </source>
</evidence>
<dbReference type="InterPro" id="IPR036188">
    <property type="entry name" value="FAD/NAD-bd_sf"/>
</dbReference>
<evidence type="ECO:0000313" key="1">
    <source>
        <dbReference type="EMBL" id="GGG21685.1"/>
    </source>
</evidence>
<dbReference type="SUPFAM" id="SSF51905">
    <property type="entry name" value="FAD/NAD(P)-binding domain"/>
    <property type="match status" value="1"/>
</dbReference>
<dbReference type="AlphaFoldDB" id="A0A917LGT2"/>
<organism evidence="1 2">
    <name type="scientific">Paenibacillus abyssi</name>
    <dbReference type="NCBI Taxonomy" id="1340531"/>
    <lineage>
        <taxon>Bacteria</taxon>
        <taxon>Bacillati</taxon>
        <taxon>Bacillota</taxon>
        <taxon>Bacilli</taxon>
        <taxon>Bacillales</taxon>
        <taxon>Paenibacillaceae</taxon>
        <taxon>Paenibacillus</taxon>
    </lineage>
</organism>
<gene>
    <name evidence="1" type="ORF">GCM10010916_42990</name>
</gene>
<comment type="caution">
    <text evidence="1">The sequence shown here is derived from an EMBL/GenBank/DDBJ whole genome shotgun (WGS) entry which is preliminary data.</text>
</comment>
<dbReference type="EMBL" id="BMGR01000017">
    <property type="protein sequence ID" value="GGG21685.1"/>
    <property type="molecule type" value="Genomic_DNA"/>
</dbReference>
<sequence>MSEYLIREKILMKLPILRVFKAVVIKRIRKLRSNYGKEIIMPSKGNELIEKLLKSNSPFMVARLGSTELECVTEYLNKNNSDRGWNEGIRKKICTLSGFFPSDDSSLDRFSKEFLEHVKNVDVMGVWYNPNEDVICRQFCSNASLVSLTSLEPYYHSDPWSKSLVDKKVLVIHPYAETIKHQYQYKRESLFTHTNVLPHFDLQTIQAVQSIANNKTDYNSWFDAYGYMCDEIAKRDFDVAIIGAGAYGLPLASFIKNMGKQAIHMGGATQILFGIKGKRWDDHKIISSFYNDDWVRPSSNDIPQNYKNVEGGCYW</sequence>
<reference evidence="1" key="2">
    <citation type="submission" date="2020-09" db="EMBL/GenBank/DDBJ databases">
        <authorList>
            <person name="Sun Q."/>
            <person name="Zhou Y."/>
        </authorList>
    </citation>
    <scope>NUCLEOTIDE SEQUENCE</scope>
    <source>
        <strain evidence="1">CGMCC 1.12987</strain>
    </source>
</reference>
<protein>
    <submittedName>
        <fullName evidence="1">Uncharacterized protein</fullName>
    </submittedName>
</protein>
<reference evidence="1" key="1">
    <citation type="journal article" date="2014" name="Int. J. Syst. Evol. Microbiol.">
        <title>Complete genome sequence of Corynebacterium casei LMG S-19264T (=DSM 44701T), isolated from a smear-ripened cheese.</title>
        <authorList>
            <consortium name="US DOE Joint Genome Institute (JGI-PGF)"/>
            <person name="Walter F."/>
            <person name="Albersmeier A."/>
            <person name="Kalinowski J."/>
            <person name="Ruckert C."/>
        </authorList>
    </citation>
    <scope>NUCLEOTIDE SEQUENCE</scope>
    <source>
        <strain evidence="1">CGMCC 1.12987</strain>
    </source>
</reference>